<gene>
    <name evidence="4" type="ORF">K8V20_02745</name>
</gene>
<dbReference type="Proteomes" id="UP000782880">
    <property type="component" value="Unassembled WGS sequence"/>
</dbReference>
<dbReference type="CDD" id="cd00761">
    <property type="entry name" value="Glyco_tranf_GTA_type"/>
    <property type="match status" value="1"/>
</dbReference>
<dbReference type="PANTHER" id="PTHR22916">
    <property type="entry name" value="GLYCOSYLTRANSFERASE"/>
    <property type="match status" value="1"/>
</dbReference>
<keyword evidence="1" id="KW-0328">Glycosyltransferase</keyword>
<reference evidence="4" key="1">
    <citation type="journal article" date="2021" name="PeerJ">
        <title>Extensive microbial diversity within the chicken gut microbiome revealed by metagenomics and culture.</title>
        <authorList>
            <person name="Gilroy R."/>
            <person name="Ravi A."/>
            <person name="Getino M."/>
            <person name="Pursley I."/>
            <person name="Horton D.L."/>
            <person name="Alikhan N.F."/>
            <person name="Baker D."/>
            <person name="Gharbi K."/>
            <person name="Hall N."/>
            <person name="Watson M."/>
            <person name="Adriaenssens E.M."/>
            <person name="Foster-Nyarko E."/>
            <person name="Jarju S."/>
            <person name="Secka A."/>
            <person name="Antonio M."/>
            <person name="Oren A."/>
            <person name="Chaudhuri R.R."/>
            <person name="La Ragione R."/>
            <person name="Hildebrand F."/>
            <person name="Pallen M.J."/>
        </authorList>
    </citation>
    <scope>NUCLEOTIDE SEQUENCE</scope>
    <source>
        <strain evidence="4">ChiBcec21-2208</strain>
    </source>
</reference>
<evidence type="ECO:0000313" key="5">
    <source>
        <dbReference type="Proteomes" id="UP000782880"/>
    </source>
</evidence>
<organism evidence="4 5">
    <name type="scientific">Subdoligranulum variabile</name>
    <dbReference type="NCBI Taxonomy" id="214851"/>
    <lineage>
        <taxon>Bacteria</taxon>
        <taxon>Bacillati</taxon>
        <taxon>Bacillota</taxon>
        <taxon>Clostridia</taxon>
        <taxon>Eubacteriales</taxon>
        <taxon>Oscillospiraceae</taxon>
        <taxon>Subdoligranulum</taxon>
    </lineage>
</organism>
<sequence length="322" mass="37067">MAEISVIIPVYKVERYLDACVASVTAQTFPDLEIILVDDGSPDNCPALCDAWARKDPRIRVVHRNNGGLSAARNSGIEIAAGKFLAFVDADDTLDHDVLRRAVEAQRQHDADLVIFNLQYVDENGTPMPKPDFTGFRDELLDENDVWQRYFALAEQRIYYVVAWNKLYRRELFRTLRYAEGKRYEDQFLMPGLLAQCRTIACLAYPGYHYVQRGGSIMAQGSSRNYLDRSEFLLEWCDYFAQKGDVLRAEGLLNDAIQNLSEKDRFDLSTPAQQARYRQACRGCARGYRQLARRTGQRSMWLRAALLRLSLPLYLKFLHSRQ</sequence>
<evidence type="ECO:0000256" key="1">
    <source>
        <dbReference type="ARBA" id="ARBA00022676"/>
    </source>
</evidence>
<name>A0A921LN72_9FIRM</name>
<keyword evidence="2" id="KW-0808">Transferase</keyword>
<proteinExistence type="predicted"/>
<dbReference type="GO" id="GO:0016757">
    <property type="term" value="F:glycosyltransferase activity"/>
    <property type="evidence" value="ECO:0007669"/>
    <property type="project" value="UniProtKB-KW"/>
</dbReference>
<dbReference type="AlphaFoldDB" id="A0A921LN72"/>
<reference evidence="4" key="2">
    <citation type="submission" date="2021-09" db="EMBL/GenBank/DDBJ databases">
        <authorList>
            <person name="Gilroy R."/>
        </authorList>
    </citation>
    <scope>NUCLEOTIDE SEQUENCE</scope>
    <source>
        <strain evidence="4">ChiBcec21-2208</strain>
    </source>
</reference>
<dbReference type="InterPro" id="IPR029044">
    <property type="entry name" value="Nucleotide-diphossugar_trans"/>
</dbReference>
<dbReference type="Gene3D" id="3.90.550.10">
    <property type="entry name" value="Spore Coat Polysaccharide Biosynthesis Protein SpsA, Chain A"/>
    <property type="match status" value="1"/>
</dbReference>
<evidence type="ECO:0000256" key="2">
    <source>
        <dbReference type="ARBA" id="ARBA00022679"/>
    </source>
</evidence>
<evidence type="ECO:0000313" key="4">
    <source>
        <dbReference type="EMBL" id="HJG27552.1"/>
    </source>
</evidence>
<dbReference type="PANTHER" id="PTHR22916:SF51">
    <property type="entry name" value="GLYCOSYLTRANSFERASE EPSH-RELATED"/>
    <property type="match status" value="1"/>
</dbReference>
<protein>
    <submittedName>
        <fullName evidence="4">Glycosyltransferase</fullName>
    </submittedName>
</protein>
<dbReference type="InterPro" id="IPR001173">
    <property type="entry name" value="Glyco_trans_2-like"/>
</dbReference>
<dbReference type="Pfam" id="PF00535">
    <property type="entry name" value="Glycos_transf_2"/>
    <property type="match status" value="1"/>
</dbReference>
<dbReference type="SUPFAM" id="SSF53448">
    <property type="entry name" value="Nucleotide-diphospho-sugar transferases"/>
    <property type="match status" value="1"/>
</dbReference>
<comment type="caution">
    <text evidence="4">The sequence shown here is derived from an EMBL/GenBank/DDBJ whole genome shotgun (WGS) entry which is preliminary data.</text>
</comment>
<feature type="domain" description="Glycosyltransferase 2-like" evidence="3">
    <location>
        <begin position="5"/>
        <end position="176"/>
    </location>
</feature>
<evidence type="ECO:0000259" key="3">
    <source>
        <dbReference type="Pfam" id="PF00535"/>
    </source>
</evidence>
<dbReference type="EMBL" id="DYVE01000070">
    <property type="protein sequence ID" value="HJG27552.1"/>
    <property type="molecule type" value="Genomic_DNA"/>
</dbReference>
<accession>A0A921LN72</accession>